<feature type="region of interest" description="Disordered" evidence="1">
    <location>
        <begin position="1"/>
        <end position="27"/>
    </location>
</feature>
<dbReference type="AlphaFoldDB" id="A0A0A9CD22"/>
<dbReference type="PANTHER" id="PTHR32133:SF134">
    <property type="entry name" value="OS05G0320100 PROTEIN"/>
    <property type="match status" value="1"/>
</dbReference>
<dbReference type="Pfam" id="PF12937">
    <property type="entry name" value="F-box-like"/>
    <property type="match status" value="1"/>
</dbReference>
<accession>A0A0A9CD22</accession>
<protein>
    <recommendedName>
        <fullName evidence="2">F-box domain-containing protein</fullName>
    </recommendedName>
</protein>
<dbReference type="EMBL" id="GBRH01223701">
    <property type="protein sequence ID" value="JAD74194.1"/>
    <property type="molecule type" value="Transcribed_RNA"/>
</dbReference>
<dbReference type="SUPFAM" id="SSF81383">
    <property type="entry name" value="F-box domain"/>
    <property type="match status" value="1"/>
</dbReference>
<dbReference type="Gene3D" id="1.20.1280.50">
    <property type="match status" value="1"/>
</dbReference>
<dbReference type="InterPro" id="IPR036047">
    <property type="entry name" value="F-box-like_dom_sf"/>
</dbReference>
<reference evidence="3" key="1">
    <citation type="submission" date="2014-09" db="EMBL/GenBank/DDBJ databases">
        <authorList>
            <person name="Magalhaes I.L.F."/>
            <person name="Oliveira U."/>
            <person name="Santos F.R."/>
            <person name="Vidigal T.H.D.A."/>
            <person name="Brescovit A.D."/>
            <person name="Santos A.J."/>
        </authorList>
    </citation>
    <scope>NUCLEOTIDE SEQUENCE</scope>
    <source>
        <tissue evidence="3">Shoot tissue taken approximately 20 cm above the soil surface</tissue>
    </source>
</reference>
<reference evidence="3" key="2">
    <citation type="journal article" date="2015" name="Data Brief">
        <title>Shoot transcriptome of the giant reed, Arundo donax.</title>
        <authorList>
            <person name="Barrero R.A."/>
            <person name="Guerrero F.D."/>
            <person name="Moolhuijzen P."/>
            <person name="Goolsby J.A."/>
            <person name="Tidwell J."/>
            <person name="Bellgard S.E."/>
            <person name="Bellgard M.I."/>
        </authorList>
    </citation>
    <scope>NUCLEOTIDE SEQUENCE</scope>
    <source>
        <tissue evidence="3">Shoot tissue taken approximately 20 cm above the soil surface</tissue>
    </source>
</reference>
<feature type="domain" description="F-box" evidence="2">
    <location>
        <begin position="27"/>
        <end position="66"/>
    </location>
</feature>
<evidence type="ECO:0000256" key="1">
    <source>
        <dbReference type="SAM" id="MobiDB-lite"/>
    </source>
</evidence>
<dbReference type="PANTHER" id="PTHR32133">
    <property type="entry name" value="OS07G0120400 PROTEIN"/>
    <property type="match status" value="1"/>
</dbReference>
<proteinExistence type="predicted"/>
<dbReference type="InterPro" id="IPR001810">
    <property type="entry name" value="F-box_dom"/>
</dbReference>
<evidence type="ECO:0000259" key="2">
    <source>
        <dbReference type="Pfam" id="PF12937"/>
    </source>
</evidence>
<evidence type="ECO:0000313" key="3">
    <source>
        <dbReference type="EMBL" id="JAD74194.1"/>
    </source>
</evidence>
<sequence length="128" mass="14240">MSDDEGLTTLRRRRPRSPAPASPPEDDELLSEILLPLPPALSSLPHASLVCTRWRRLVSEPGFLRRFRARHRRNPPLLSFFTKAVSECPLPLLWTKPPTAESSAAATALSFSTRSSSRFLRGTLPPSI</sequence>
<organism evidence="3">
    <name type="scientific">Arundo donax</name>
    <name type="common">Giant reed</name>
    <name type="synonym">Donax arundinaceus</name>
    <dbReference type="NCBI Taxonomy" id="35708"/>
    <lineage>
        <taxon>Eukaryota</taxon>
        <taxon>Viridiplantae</taxon>
        <taxon>Streptophyta</taxon>
        <taxon>Embryophyta</taxon>
        <taxon>Tracheophyta</taxon>
        <taxon>Spermatophyta</taxon>
        <taxon>Magnoliopsida</taxon>
        <taxon>Liliopsida</taxon>
        <taxon>Poales</taxon>
        <taxon>Poaceae</taxon>
        <taxon>PACMAD clade</taxon>
        <taxon>Arundinoideae</taxon>
        <taxon>Arundineae</taxon>
        <taxon>Arundo</taxon>
    </lineage>
</organism>
<name>A0A0A9CD22_ARUDO</name>